<dbReference type="AlphaFoldDB" id="A0A0E0MDL9"/>
<sequence>MTTLLGVVSLLGGVVLALTSSSTKNLPRARVAIGGLLQCLRSSTSLGEVETAVSLGWQTRQR</sequence>
<evidence type="ECO:0008006" key="4">
    <source>
        <dbReference type="Google" id="ProtNLM"/>
    </source>
</evidence>
<reference evidence="2" key="1">
    <citation type="submission" date="2015-04" db="UniProtKB">
        <authorList>
            <consortium name="EnsemblPlants"/>
        </authorList>
    </citation>
    <scope>IDENTIFICATION</scope>
</reference>
<reference evidence="2" key="2">
    <citation type="submission" date="2018-05" db="EMBL/GenBank/DDBJ databases">
        <title>OpunRS2 (Oryza punctata Reference Sequence Version 2).</title>
        <authorList>
            <person name="Zhang J."/>
            <person name="Kudrna D."/>
            <person name="Lee S."/>
            <person name="Talag J."/>
            <person name="Welchert J."/>
            <person name="Wing R.A."/>
        </authorList>
    </citation>
    <scope>NUCLEOTIDE SEQUENCE [LARGE SCALE GENOMIC DNA]</scope>
</reference>
<feature type="chain" id="PRO_5002367625" description="Secreted protein" evidence="1">
    <location>
        <begin position="18"/>
        <end position="62"/>
    </location>
</feature>
<proteinExistence type="predicted"/>
<name>A0A0E0MDL9_ORYPU</name>
<evidence type="ECO:0000313" key="2">
    <source>
        <dbReference type="EnsemblPlants" id="OPUNC11G06030.1"/>
    </source>
</evidence>
<protein>
    <recommendedName>
        <fullName evidence="4">Secreted protein</fullName>
    </recommendedName>
</protein>
<dbReference type="EnsemblPlants" id="OPUNC11G06030.1">
    <property type="protein sequence ID" value="OPUNC11G06030.1"/>
    <property type="gene ID" value="OPUNC11G06030"/>
</dbReference>
<dbReference type="Gramene" id="OPUNC11G06030.1">
    <property type="protein sequence ID" value="OPUNC11G06030.1"/>
    <property type="gene ID" value="OPUNC11G06030"/>
</dbReference>
<dbReference type="HOGENOM" id="CLU_2908058_0_0_1"/>
<dbReference type="Proteomes" id="UP000026962">
    <property type="component" value="Chromosome 11"/>
</dbReference>
<evidence type="ECO:0000313" key="3">
    <source>
        <dbReference type="Proteomes" id="UP000026962"/>
    </source>
</evidence>
<organism evidence="2">
    <name type="scientific">Oryza punctata</name>
    <name type="common">Red rice</name>
    <dbReference type="NCBI Taxonomy" id="4537"/>
    <lineage>
        <taxon>Eukaryota</taxon>
        <taxon>Viridiplantae</taxon>
        <taxon>Streptophyta</taxon>
        <taxon>Embryophyta</taxon>
        <taxon>Tracheophyta</taxon>
        <taxon>Spermatophyta</taxon>
        <taxon>Magnoliopsida</taxon>
        <taxon>Liliopsida</taxon>
        <taxon>Poales</taxon>
        <taxon>Poaceae</taxon>
        <taxon>BOP clade</taxon>
        <taxon>Oryzoideae</taxon>
        <taxon>Oryzeae</taxon>
        <taxon>Oryzinae</taxon>
        <taxon>Oryza</taxon>
    </lineage>
</organism>
<keyword evidence="1" id="KW-0732">Signal</keyword>
<accession>A0A0E0MDL9</accession>
<evidence type="ECO:0000256" key="1">
    <source>
        <dbReference type="SAM" id="SignalP"/>
    </source>
</evidence>
<keyword evidence="3" id="KW-1185">Reference proteome</keyword>
<feature type="signal peptide" evidence="1">
    <location>
        <begin position="1"/>
        <end position="17"/>
    </location>
</feature>